<keyword evidence="2" id="KW-1185">Reference proteome</keyword>
<dbReference type="AlphaFoldDB" id="A0A0M8NYL4"/>
<protein>
    <submittedName>
        <fullName evidence="1">Uncharacterized protein</fullName>
    </submittedName>
</protein>
<evidence type="ECO:0000313" key="2">
    <source>
        <dbReference type="Proteomes" id="UP000037696"/>
    </source>
</evidence>
<name>A0A0M8NYL4_9EURO</name>
<comment type="caution">
    <text evidence="1">The sequence shown here is derived from an EMBL/GenBank/DDBJ whole genome shotgun (WGS) entry which is preliminary data.</text>
</comment>
<organism evidence="1 2">
    <name type="scientific">Penicillium nordicum</name>
    <dbReference type="NCBI Taxonomy" id="229535"/>
    <lineage>
        <taxon>Eukaryota</taxon>
        <taxon>Fungi</taxon>
        <taxon>Dikarya</taxon>
        <taxon>Ascomycota</taxon>
        <taxon>Pezizomycotina</taxon>
        <taxon>Eurotiomycetes</taxon>
        <taxon>Eurotiomycetidae</taxon>
        <taxon>Eurotiales</taxon>
        <taxon>Aspergillaceae</taxon>
        <taxon>Penicillium</taxon>
    </lineage>
</organism>
<accession>A0A0M8NYL4</accession>
<gene>
    <name evidence="1" type="ORF">ACN38_g11544</name>
</gene>
<proteinExistence type="predicted"/>
<reference evidence="1 2" key="1">
    <citation type="submission" date="2015-08" db="EMBL/GenBank/DDBJ databases">
        <title>Genome sequencing of Penicillium nordicum.</title>
        <authorList>
            <person name="Nguyen H.D."/>
            <person name="Seifert K.A."/>
        </authorList>
    </citation>
    <scope>NUCLEOTIDE SEQUENCE [LARGE SCALE GENOMIC DNA]</scope>
    <source>
        <strain evidence="1 2">DAOMC 185683</strain>
    </source>
</reference>
<sequence length="104" mass="11638">MLSHVIHHILHLAPSTYNAKKGGTPKEQPSQKISTGLWNRKIGIGFIVSFDPWCIADQIVLKKRRRVCTLLLVSYKPALKVTGCIQLKISRGETADRARQETSS</sequence>
<evidence type="ECO:0000313" key="1">
    <source>
        <dbReference type="EMBL" id="KOS37644.1"/>
    </source>
</evidence>
<dbReference type="Proteomes" id="UP000037696">
    <property type="component" value="Unassembled WGS sequence"/>
</dbReference>
<dbReference type="EMBL" id="LHQQ01000304">
    <property type="protein sequence ID" value="KOS37644.1"/>
    <property type="molecule type" value="Genomic_DNA"/>
</dbReference>